<evidence type="ECO:0000313" key="1">
    <source>
        <dbReference type="EMBL" id="RCI02210.1"/>
    </source>
</evidence>
<name>A0A367KJ90_RHIST</name>
<dbReference type="AlphaFoldDB" id="A0A367KJ90"/>
<organism evidence="1 2">
    <name type="scientific">Rhizopus stolonifer</name>
    <name type="common">Rhizopus nigricans</name>
    <dbReference type="NCBI Taxonomy" id="4846"/>
    <lineage>
        <taxon>Eukaryota</taxon>
        <taxon>Fungi</taxon>
        <taxon>Fungi incertae sedis</taxon>
        <taxon>Mucoromycota</taxon>
        <taxon>Mucoromycotina</taxon>
        <taxon>Mucoromycetes</taxon>
        <taxon>Mucorales</taxon>
        <taxon>Mucorineae</taxon>
        <taxon>Rhizopodaceae</taxon>
        <taxon>Rhizopus</taxon>
    </lineage>
</organism>
<gene>
    <name evidence="1" type="ORF">CU098_002321</name>
</gene>
<comment type="caution">
    <text evidence="1">The sequence shown here is derived from an EMBL/GenBank/DDBJ whole genome shotgun (WGS) entry which is preliminary data.</text>
</comment>
<dbReference type="OrthoDB" id="2244395at2759"/>
<dbReference type="EMBL" id="PJQM01001487">
    <property type="protein sequence ID" value="RCI02210.1"/>
    <property type="molecule type" value="Genomic_DNA"/>
</dbReference>
<sequence length="105" mass="11654">MLAKKKAGAELVNTFVNGGKKYRNVQVPARTPRSKFDIHRDTKWSPQGFTVDNSIPMIAFGAITFSQTMRGTISGLARRCYKALKMAEAEGLLVVLDVDEYNTSQ</sequence>
<dbReference type="Proteomes" id="UP000253551">
    <property type="component" value="Unassembled WGS sequence"/>
</dbReference>
<keyword evidence="2" id="KW-1185">Reference proteome</keyword>
<feature type="non-terminal residue" evidence="1">
    <location>
        <position position="105"/>
    </location>
</feature>
<accession>A0A367KJ90</accession>
<proteinExistence type="predicted"/>
<reference evidence="1 2" key="1">
    <citation type="journal article" date="2018" name="G3 (Bethesda)">
        <title>Phylogenetic and Phylogenomic Definition of Rhizopus Species.</title>
        <authorList>
            <person name="Gryganskyi A.P."/>
            <person name="Golan J."/>
            <person name="Dolatabadi S."/>
            <person name="Mondo S."/>
            <person name="Robb S."/>
            <person name="Idnurm A."/>
            <person name="Muszewska A."/>
            <person name="Steczkiewicz K."/>
            <person name="Masonjones S."/>
            <person name="Liao H.L."/>
            <person name="Gajdeczka M.T."/>
            <person name="Anike F."/>
            <person name="Vuek A."/>
            <person name="Anishchenko I.M."/>
            <person name="Voigt K."/>
            <person name="de Hoog G.S."/>
            <person name="Smith M.E."/>
            <person name="Heitman J."/>
            <person name="Vilgalys R."/>
            <person name="Stajich J.E."/>
        </authorList>
    </citation>
    <scope>NUCLEOTIDE SEQUENCE [LARGE SCALE GENOMIC DNA]</scope>
    <source>
        <strain evidence="1 2">LSU 92-RS-03</strain>
    </source>
</reference>
<evidence type="ECO:0000313" key="2">
    <source>
        <dbReference type="Proteomes" id="UP000253551"/>
    </source>
</evidence>
<dbReference type="STRING" id="4846.A0A367KJ90"/>
<protein>
    <submittedName>
        <fullName evidence="1">Uncharacterized protein</fullName>
    </submittedName>
</protein>